<evidence type="ECO:0000313" key="2">
    <source>
        <dbReference type="Proteomes" id="UP000265520"/>
    </source>
</evidence>
<name>A0A392S9C1_9FABA</name>
<reference evidence="1 2" key="1">
    <citation type="journal article" date="2018" name="Front. Plant Sci.">
        <title>Red Clover (Trifolium pratense) and Zigzag Clover (T. medium) - A Picture of Genomic Similarities and Differences.</title>
        <authorList>
            <person name="Dluhosova J."/>
            <person name="Istvanek J."/>
            <person name="Nedelnik J."/>
            <person name="Repkova J."/>
        </authorList>
    </citation>
    <scope>NUCLEOTIDE SEQUENCE [LARGE SCALE GENOMIC DNA]</scope>
    <source>
        <strain evidence="2">cv. 10/8</strain>
        <tissue evidence="1">Leaf</tissue>
    </source>
</reference>
<protein>
    <submittedName>
        <fullName evidence="1">Uncharacterized protein</fullName>
    </submittedName>
</protein>
<feature type="non-terminal residue" evidence="1">
    <location>
        <position position="36"/>
    </location>
</feature>
<dbReference type="AlphaFoldDB" id="A0A392S9C1"/>
<evidence type="ECO:0000313" key="1">
    <source>
        <dbReference type="EMBL" id="MCI45062.1"/>
    </source>
</evidence>
<sequence>MGSWNGDIWTWKLLWIDELTDSEVETAAELLMLLQK</sequence>
<dbReference type="EMBL" id="LXQA010339085">
    <property type="protein sequence ID" value="MCI45062.1"/>
    <property type="molecule type" value="Genomic_DNA"/>
</dbReference>
<keyword evidence="2" id="KW-1185">Reference proteome</keyword>
<comment type="caution">
    <text evidence="1">The sequence shown here is derived from an EMBL/GenBank/DDBJ whole genome shotgun (WGS) entry which is preliminary data.</text>
</comment>
<dbReference type="Proteomes" id="UP000265520">
    <property type="component" value="Unassembled WGS sequence"/>
</dbReference>
<organism evidence="1 2">
    <name type="scientific">Trifolium medium</name>
    <dbReference type="NCBI Taxonomy" id="97028"/>
    <lineage>
        <taxon>Eukaryota</taxon>
        <taxon>Viridiplantae</taxon>
        <taxon>Streptophyta</taxon>
        <taxon>Embryophyta</taxon>
        <taxon>Tracheophyta</taxon>
        <taxon>Spermatophyta</taxon>
        <taxon>Magnoliopsida</taxon>
        <taxon>eudicotyledons</taxon>
        <taxon>Gunneridae</taxon>
        <taxon>Pentapetalae</taxon>
        <taxon>rosids</taxon>
        <taxon>fabids</taxon>
        <taxon>Fabales</taxon>
        <taxon>Fabaceae</taxon>
        <taxon>Papilionoideae</taxon>
        <taxon>50 kb inversion clade</taxon>
        <taxon>NPAAA clade</taxon>
        <taxon>Hologalegina</taxon>
        <taxon>IRL clade</taxon>
        <taxon>Trifolieae</taxon>
        <taxon>Trifolium</taxon>
    </lineage>
</organism>
<accession>A0A392S9C1</accession>
<proteinExistence type="predicted"/>